<dbReference type="InterPro" id="IPR039551">
    <property type="entry name" value="Cho/carn_acyl_trans"/>
</dbReference>
<dbReference type="Gene3D" id="3.30.559.10">
    <property type="entry name" value="Chloramphenicol acetyltransferase-like domain"/>
    <property type="match status" value="1"/>
</dbReference>
<dbReference type="InterPro" id="IPR023213">
    <property type="entry name" value="CAT-like_dom_sf"/>
</dbReference>
<dbReference type="PANTHER" id="PTHR22589:SF16">
    <property type="entry name" value="CARNITINE O-PALMITOYLTRANSFERASE 2, MITOCHONDRIAL"/>
    <property type="match status" value="1"/>
</dbReference>
<evidence type="ECO:0000313" key="5">
    <source>
        <dbReference type="Proteomes" id="UP000504606"/>
    </source>
</evidence>
<dbReference type="RefSeq" id="XP_026280297.1">
    <property type="nucleotide sequence ID" value="XM_026424512.2"/>
</dbReference>
<dbReference type="GO" id="GO:0006635">
    <property type="term" value="P:fatty acid beta-oxidation"/>
    <property type="evidence" value="ECO:0007669"/>
    <property type="project" value="TreeGrafter"/>
</dbReference>
<dbReference type="SUPFAM" id="SSF52777">
    <property type="entry name" value="CoA-dependent acyltransferases"/>
    <property type="match status" value="2"/>
</dbReference>
<dbReference type="GeneID" id="113207810"/>
<dbReference type="CTD" id="1376"/>
<dbReference type="AlphaFoldDB" id="A0A6J1SH28"/>
<evidence type="ECO:0000313" key="6">
    <source>
        <dbReference type="RefSeq" id="XP_026280297.1"/>
    </source>
</evidence>
<keyword evidence="3 4" id="KW-0012">Acyltransferase</keyword>
<gene>
    <name evidence="6" type="primary">LOC113207810</name>
</gene>
<dbReference type="KEGG" id="foc:113207810"/>
<organism evidence="5 6">
    <name type="scientific">Frankliniella occidentalis</name>
    <name type="common">Western flower thrips</name>
    <name type="synonym">Euthrips occidentalis</name>
    <dbReference type="NCBI Taxonomy" id="133901"/>
    <lineage>
        <taxon>Eukaryota</taxon>
        <taxon>Metazoa</taxon>
        <taxon>Ecdysozoa</taxon>
        <taxon>Arthropoda</taxon>
        <taxon>Hexapoda</taxon>
        <taxon>Insecta</taxon>
        <taxon>Pterygota</taxon>
        <taxon>Neoptera</taxon>
        <taxon>Paraneoptera</taxon>
        <taxon>Thysanoptera</taxon>
        <taxon>Terebrantia</taxon>
        <taxon>Thripoidea</taxon>
        <taxon>Thripidae</taxon>
        <taxon>Frankliniella</taxon>
    </lineage>
</organism>
<proteinExistence type="inferred from homology"/>
<evidence type="ECO:0000256" key="2">
    <source>
        <dbReference type="ARBA" id="ARBA00022679"/>
    </source>
</evidence>
<dbReference type="PANTHER" id="PTHR22589">
    <property type="entry name" value="CARNITINE O-ACYLTRANSFERASE"/>
    <property type="match status" value="1"/>
</dbReference>
<accession>A0A6J1SH28</accession>
<evidence type="ECO:0000256" key="4">
    <source>
        <dbReference type="RuleBase" id="RU003801"/>
    </source>
</evidence>
<dbReference type="InterPro" id="IPR042231">
    <property type="entry name" value="Cho/carn_acyl_trans_2"/>
</dbReference>
<dbReference type="GO" id="GO:0004095">
    <property type="term" value="F:carnitine O-palmitoyltransferase activity"/>
    <property type="evidence" value="ECO:0007669"/>
    <property type="project" value="TreeGrafter"/>
</dbReference>
<dbReference type="Pfam" id="PF00755">
    <property type="entry name" value="Carn_acyltransf"/>
    <property type="match status" value="1"/>
</dbReference>
<keyword evidence="5" id="KW-1185">Reference proteome</keyword>
<dbReference type="PROSITE" id="PS00440">
    <property type="entry name" value="ACYLTRANSF_C_2"/>
    <property type="match status" value="1"/>
</dbReference>
<dbReference type="Proteomes" id="UP000504606">
    <property type="component" value="Unplaced"/>
</dbReference>
<comment type="similarity">
    <text evidence="1 4">Belongs to the carnitine/choline acetyltransferase family.</text>
</comment>
<protein>
    <submittedName>
        <fullName evidence="6">Carnitine O-palmitoyltransferase 2, mitochondrial isoform X1</fullName>
    </submittedName>
</protein>
<reference evidence="6" key="1">
    <citation type="submission" date="2025-08" db="UniProtKB">
        <authorList>
            <consortium name="RefSeq"/>
        </authorList>
    </citation>
    <scope>IDENTIFICATION</scope>
    <source>
        <tissue evidence="6">Whole organism</tissue>
    </source>
</reference>
<sequence>MLRILLRQNSVNYNFPKYSTTRWKSSTSLDDYDYWQRSKVPTMHFQKSLPRLPIPELKKTSERYLNAQRPIQNDANFRQTEKLVQSFISGEGIQLQKELKDHDSKNKHTSYISEPWFDMYLRDRVPLPINYNPLLVFVDDPKEEFNTQLVRTSNLLISSLRFLKSLQKGILEPEVFHLNPSKSDTNLFRTVTKLLPSSVSWYGAYMFNAFPLDMSQYEGLFNATRIPKKGKDLIFRNPSARHVLVMRNGHFFTFNVIDSNGHIMEPEYISSCIKHILEDPSAENQCPIGVLTTENRDVWAEARDHLERLGNKEVLELIDSSIFCICLDDKTVGDNPEVITRSFLHADGVNRWFDKSLSLLVSKDGKAAVNFEHSWGDGVAVLRYFQDIHKDSTSHRWIHPESEKSFKDVAKHISKLEFKLDEKAKNDVLKAKEKYNSFTNSLGFSFFEFHGFGKTLCKAAQVSPDSIMQLGFQLAYNKLSGKYVGTYESCSTAAFKHGRTETMRPCTMATKEFCESLRGSHQPDFQILRSMLSNCSKVHSNLSREAAMGQGFDRHLFGLRKVAERKGSALPEIFKDPAYATLNHNIVSTSTLSSDVVALGGFGPVVKDGLGIGYSIYDNRLGAVVSYYKGSADGNGFKDCLEEAFRDIHKALLVK</sequence>
<evidence type="ECO:0000256" key="3">
    <source>
        <dbReference type="ARBA" id="ARBA00023315"/>
    </source>
</evidence>
<dbReference type="OrthoDB" id="240216at2759"/>
<name>A0A6J1SH28_FRAOC</name>
<keyword evidence="2 4" id="KW-0808">Transferase</keyword>
<dbReference type="Gene3D" id="3.30.559.70">
    <property type="entry name" value="Choline/Carnitine o-acyltransferase, domain 2"/>
    <property type="match status" value="1"/>
</dbReference>
<dbReference type="InterPro" id="IPR000542">
    <property type="entry name" value="Carn_acyl_trans"/>
</dbReference>
<dbReference type="GO" id="GO:0005739">
    <property type="term" value="C:mitochondrion"/>
    <property type="evidence" value="ECO:0007669"/>
    <property type="project" value="TreeGrafter"/>
</dbReference>
<evidence type="ECO:0000256" key="1">
    <source>
        <dbReference type="ARBA" id="ARBA00005232"/>
    </source>
</evidence>